<dbReference type="Proteomes" id="UP000008888">
    <property type="component" value="Chromosome"/>
</dbReference>
<keyword evidence="9" id="KW-1185">Reference proteome</keyword>
<evidence type="ECO:0000313" key="8">
    <source>
        <dbReference type="EMBL" id="AEG02329.1"/>
    </source>
</evidence>
<dbReference type="InterPro" id="IPR029063">
    <property type="entry name" value="SAM-dependent_MTases_sf"/>
</dbReference>
<dbReference type="eggNOG" id="COG1352">
    <property type="taxonomic scope" value="Bacteria"/>
</dbReference>
<dbReference type="InterPro" id="IPR000780">
    <property type="entry name" value="CheR_MeTrfase"/>
</dbReference>
<dbReference type="PANTHER" id="PTHR24422:SF26">
    <property type="entry name" value="CHEMOTAXIS PROTEIN METHYLTRANSFERASE"/>
    <property type="match status" value="1"/>
</dbReference>
<protein>
    <recommendedName>
        <fullName evidence="5">Chemotaxis protein methyltransferase</fullName>
        <ecNumber evidence="5">2.1.1.80</ecNumber>
    </recommendedName>
</protein>
<feature type="binding site" evidence="6">
    <location>
        <begin position="209"/>
        <end position="210"/>
    </location>
    <ligand>
        <name>S-adenosyl-L-methionine</name>
        <dbReference type="ChEBI" id="CHEBI:59789"/>
    </ligand>
</feature>
<dbReference type="Pfam" id="PF03705">
    <property type="entry name" value="CheR_N"/>
    <property type="match status" value="1"/>
</dbReference>
<dbReference type="InterPro" id="IPR050903">
    <property type="entry name" value="Bact_Chemotaxis_MeTrfase"/>
</dbReference>
<dbReference type="AlphaFoldDB" id="F9ZZD6"/>
<keyword evidence="4 5" id="KW-0949">S-adenosyl-L-methionine</keyword>
<dbReference type="PROSITE" id="PS50123">
    <property type="entry name" value="CHER"/>
    <property type="match status" value="1"/>
</dbReference>
<keyword evidence="3 5" id="KW-0808">Transferase</keyword>
<dbReference type="SUPFAM" id="SSF47757">
    <property type="entry name" value="Chemotaxis receptor methyltransferase CheR, N-terminal domain"/>
    <property type="match status" value="1"/>
</dbReference>
<feature type="binding site" evidence="6">
    <location>
        <begin position="226"/>
        <end position="227"/>
    </location>
    <ligand>
        <name>S-adenosyl-L-methionine</name>
        <dbReference type="ChEBI" id="CHEBI:59789"/>
    </ligand>
</feature>
<dbReference type="Gene3D" id="3.40.50.150">
    <property type="entry name" value="Vaccinia Virus protein VP39"/>
    <property type="match status" value="1"/>
</dbReference>
<evidence type="ECO:0000256" key="3">
    <source>
        <dbReference type="ARBA" id="ARBA00022679"/>
    </source>
</evidence>
<evidence type="ECO:0000259" key="7">
    <source>
        <dbReference type="PROSITE" id="PS50123"/>
    </source>
</evidence>
<evidence type="ECO:0000256" key="6">
    <source>
        <dbReference type="PIRSR" id="PIRSR000410-1"/>
    </source>
</evidence>
<dbReference type="InterPro" id="IPR022642">
    <property type="entry name" value="CheR_C"/>
</dbReference>
<proteinExistence type="predicted"/>
<dbReference type="PRINTS" id="PR00996">
    <property type="entry name" value="CHERMTFRASE"/>
</dbReference>
<organism evidence="8 9">
    <name type="scientific">Methylomonas methanica (strain DSM 25384 / MC09)</name>
    <dbReference type="NCBI Taxonomy" id="857087"/>
    <lineage>
        <taxon>Bacteria</taxon>
        <taxon>Pseudomonadati</taxon>
        <taxon>Pseudomonadota</taxon>
        <taxon>Gammaproteobacteria</taxon>
        <taxon>Methylococcales</taxon>
        <taxon>Methylococcaceae</taxon>
        <taxon>Methylomonas</taxon>
    </lineage>
</organism>
<reference key="2">
    <citation type="submission" date="2011-05" db="EMBL/GenBank/DDBJ databases">
        <title>Complete genome sequence of the aerobic marine methanotroph Methylomonas methanica MC09.</title>
        <authorList>
            <person name="Boden R."/>
            <person name="Cunliffe M."/>
            <person name="Scanlan J."/>
            <person name="Moussard H."/>
            <person name="Kits K.D."/>
            <person name="Klotz M."/>
            <person name="Jetten M."/>
            <person name="Vuilleumier S."/>
            <person name="Han J."/>
            <person name="Peters L."/>
            <person name="Mikhailova N."/>
            <person name="Teshima H."/>
            <person name="Tapia R."/>
            <person name="Kyrpides N."/>
            <person name="Ivanova N."/>
            <person name="Pagani I."/>
            <person name="Cheng J.-F."/>
            <person name="Goodwin L."/>
            <person name="Han C."/>
            <person name="Hauser L."/>
            <person name="Land M."/>
            <person name="Lapidus A."/>
            <person name="Lucas S."/>
            <person name="Pitluck S."/>
            <person name="Woyke T."/>
            <person name="Stein L.Y."/>
            <person name="Murrell C."/>
        </authorList>
    </citation>
    <scope>NUCLEOTIDE SEQUENCE</scope>
    <source>
        <strain>MC09</strain>
    </source>
</reference>
<evidence type="ECO:0000313" key="9">
    <source>
        <dbReference type="Proteomes" id="UP000008888"/>
    </source>
</evidence>
<dbReference type="Gene3D" id="1.10.155.10">
    <property type="entry name" value="Chemotaxis receptor methyltransferase CheR, N-terminal domain"/>
    <property type="match status" value="1"/>
</dbReference>
<evidence type="ECO:0000256" key="1">
    <source>
        <dbReference type="ARBA" id="ARBA00001541"/>
    </source>
</evidence>
<dbReference type="Pfam" id="PF01739">
    <property type="entry name" value="CheR"/>
    <property type="match status" value="1"/>
</dbReference>
<dbReference type="HOGENOM" id="CLU_025854_0_0_6"/>
<dbReference type="GO" id="GO:0032259">
    <property type="term" value="P:methylation"/>
    <property type="evidence" value="ECO:0007669"/>
    <property type="project" value="UniProtKB-KW"/>
</dbReference>
<dbReference type="InterPro" id="IPR026024">
    <property type="entry name" value="Chemotaxis_MeTrfase_CheR"/>
</dbReference>
<reference evidence="9" key="3">
    <citation type="submission" date="2011-05" db="EMBL/GenBank/DDBJ databases">
        <title>Complete sequence of Methylomonas methanica MC09.</title>
        <authorList>
            <consortium name="US DOE Joint Genome Institute"/>
            <person name="Lucas S."/>
            <person name="Han J."/>
            <person name="Lapidus A."/>
            <person name="Cheng J.-F."/>
            <person name="Goodwin L."/>
            <person name="Pitluck S."/>
            <person name="Peters L."/>
            <person name="Mikhailova N."/>
            <person name="Teshima H."/>
            <person name="Han C."/>
            <person name="Tapia R."/>
            <person name="Land M."/>
            <person name="Hauser L."/>
            <person name="Kyrpides N."/>
            <person name="Ivanova N."/>
            <person name="Pagani I."/>
            <person name="Stein L."/>
            <person name="Woyke T."/>
        </authorList>
    </citation>
    <scope>NUCLEOTIDE SEQUENCE [LARGE SCALE GENOMIC DNA]</scope>
    <source>
        <strain evidence="9">MC09</strain>
    </source>
</reference>
<gene>
    <name evidence="8" type="ordered locus">Metme_3975</name>
</gene>
<dbReference type="EMBL" id="CP002738">
    <property type="protein sequence ID" value="AEG02329.1"/>
    <property type="molecule type" value="Genomic_DNA"/>
</dbReference>
<comment type="catalytic activity">
    <reaction evidence="1 5">
        <text>L-glutamyl-[protein] + S-adenosyl-L-methionine = [protein]-L-glutamate 5-O-methyl ester + S-adenosyl-L-homocysteine</text>
        <dbReference type="Rhea" id="RHEA:24452"/>
        <dbReference type="Rhea" id="RHEA-COMP:10208"/>
        <dbReference type="Rhea" id="RHEA-COMP:10311"/>
        <dbReference type="ChEBI" id="CHEBI:29973"/>
        <dbReference type="ChEBI" id="CHEBI:57856"/>
        <dbReference type="ChEBI" id="CHEBI:59789"/>
        <dbReference type="ChEBI" id="CHEBI:82795"/>
        <dbReference type="EC" id="2.1.1.80"/>
    </reaction>
</comment>
<sequence length="287" mass="33047">MTTVKQNNMLSHHGIVTLQQNEFLWIKDYLYKHAGIVLTEGKQALVSGRLDKRLRYHGLSSYSEYFRLFGKSGFEQETSMAIDLLTTNETYFFREAKHFEFLKNEFFPRHNTGRPIRAWSAASSSGEEAYTLAMILAEHAKNSQWEIIGTDISTRILEKARKGLYSLNAAEKIPLPLLKKYCLKGSGEFDGFLLIDAALRKHVKFQHANLIDKLPDLGSFDLIFLRNVMIYFDLPTKQKLISRIQNFLRPGGYFFVSHSESLNGMQCDLKMIAPSIYRKYDNAKPPE</sequence>
<evidence type="ECO:0000256" key="2">
    <source>
        <dbReference type="ARBA" id="ARBA00022603"/>
    </source>
</evidence>
<name>F9ZZD6_METMM</name>
<keyword evidence="2 5" id="KW-0489">Methyltransferase</keyword>
<dbReference type="InterPro" id="IPR036804">
    <property type="entry name" value="CheR_N_sf"/>
</dbReference>
<dbReference type="CDD" id="cd02440">
    <property type="entry name" value="AdoMet_MTases"/>
    <property type="match status" value="1"/>
</dbReference>
<dbReference type="EC" id="2.1.1.80" evidence="5"/>
<dbReference type="SMART" id="SM00138">
    <property type="entry name" value="MeTrc"/>
    <property type="match status" value="1"/>
</dbReference>
<dbReference type="InterPro" id="IPR022641">
    <property type="entry name" value="CheR_N"/>
</dbReference>
<reference evidence="8 9" key="1">
    <citation type="journal article" date="2011" name="J. Bacteriol.">
        <title>Complete Genome Sequence of the Aerobic Marine Methanotroph Methylomonas methanica MC09.</title>
        <authorList>
            <person name="Boden R."/>
            <person name="Cunliffe M."/>
            <person name="Scanlan J."/>
            <person name="Moussard H."/>
            <person name="Kits K.D."/>
            <person name="Klotz M.G."/>
            <person name="Jetten M.S."/>
            <person name="Vuilleumier S."/>
            <person name="Han J."/>
            <person name="Peters L."/>
            <person name="Mikhailova N."/>
            <person name="Teshima H."/>
            <person name="Tapia R."/>
            <person name="Kyrpides N."/>
            <person name="Ivanova N."/>
            <person name="Pagani I."/>
            <person name="Cheng J.F."/>
            <person name="Goodwin L."/>
            <person name="Han C."/>
            <person name="Hauser L."/>
            <person name="Land M.L."/>
            <person name="Lapidus A."/>
            <person name="Lucas S."/>
            <person name="Pitluck S."/>
            <person name="Woyke T."/>
            <person name="Stein L."/>
            <person name="Murrell J.C."/>
        </authorList>
    </citation>
    <scope>NUCLEOTIDE SEQUENCE [LARGE SCALE GENOMIC DNA]</scope>
    <source>
        <strain evidence="8 9">MC09</strain>
    </source>
</reference>
<feature type="binding site" evidence="6">
    <location>
        <position position="128"/>
    </location>
    <ligand>
        <name>S-adenosyl-L-methionine</name>
        <dbReference type="ChEBI" id="CHEBI:59789"/>
    </ligand>
</feature>
<feature type="binding site" evidence="6">
    <location>
        <position position="88"/>
    </location>
    <ligand>
        <name>S-adenosyl-L-methionine</name>
        <dbReference type="ChEBI" id="CHEBI:59789"/>
    </ligand>
</feature>
<feature type="binding site" evidence="6">
    <location>
        <position position="151"/>
    </location>
    <ligand>
        <name>S-adenosyl-L-methionine</name>
        <dbReference type="ChEBI" id="CHEBI:59789"/>
    </ligand>
</feature>
<feature type="domain" description="CheR-type methyltransferase" evidence="7">
    <location>
        <begin position="11"/>
        <end position="282"/>
    </location>
</feature>
<dbReference type="PANTHER" id="PTHR24422">
    <property type="entry name" value="CHEMOTAXIS PROTEIN METHYLTRANSFERASE"/>
    <property type="match status" value="1"/>
</dbReference>
<feature type="binding site" evidence="6">
    <location>
        <position position="90"/>
    </location>
    <ligand>
        <name>S-adenosyl-L-methionine</name>
        <dbReference type="ChEBI" id="CHEBI:59789"/>
    </ligand>
</feature>
<dbReference type="STRING" id="857087.Metme_3975"/>
<dbReference type="PIRSF" id="PIRSF000410">
    <property type="entry name" value="CheR"/>
    <property type="match status" value="1"/>
</dbReference>
<accession>F9ZZD6</accession>
<dbReference type="SUPFAM" id="SSF53335">
    <property type="entry name" value="S-adenosyl-L-methionine-dependent methyltransferases"/>
    <property type="match status" value="1"/>
</dbReference>
<dbReference type="KEGG" id="mmt:Metme_3975"/>
<evidence type="ECO:0000256" key="4">
    <source>
        <dbReference type="ARBA" id="ARBA00022691"/>
    </source>
</evidence>
<evidence type="ECO:0000256" key="5">
    <source>
        <dbReference type="PIRNR" id="PIRNR000410"/>
    </source>
</evidence>
<dbReference type="RefSeq" id="WP_013820545.1">
    <property type="nucleotide sequence ID" value="NC_015572.1"/>
</dbReference>
<dbReference type="GO" id="GO:0008983">
    <property type="term" value="F:protein-glutamate O-methyltransferase activity"/>
    <property type="evidence" value="ECO:0007669"/>
    <property type="project" value="UniProtKB-EC"/>
</dbReference>
<feature type="binding site" evidence="6">
    <location>
        <position position="94"/>
    </location>
    <ligand>
        <name>S-adenosyl-L-methionine</name>
        <dbReference type="ChEBI" id="CHEBI:59789"/>
    </ligand>
</feature>
<comment type="function">
    <text evidence="5">Methylation of the membrane-bound methyl-accepting chemotaxis proteins (MCP) to form gamma-glutamyl methyl ester residues in MCP.</text>
</comment>